<dbReference type="Gene3D" id="1.50.40.10">
    <property type="entry name" value="Mitochondrial carrier domain"/>
    <property type="match status" value="1"/>
</dbReference>
<evidence type="ECO:0000256" key="1">
    <source>
        <dbReference type="ARBA" id="ARBA00004225"/>
    </source>
</evidence>
<dbReference type="SUPFAM" id="SSF103506">
    <property type="entry name" value="Mitochondrial carrier"/>
    <property type="match status" value="1"/>
</dbReference>
<dbReference type="AlphaFoldDB" id="A0AAD5T7S3"/>
<proteinExistence type="inferred from homology"/>
<evidence type="ECO:0000256" key="9">
    <source>
        <dbReference type="PROSITE-ProRule" id="PRU00282"/>
    </source>
</evidence>
<evidence type="ECO:0000256" key="2">
    <source>
        <dbReference type="ARBA" id="ARBA00006375"/>
    </source>
</evidence>
<dbReference type="GO" id="GO:0055085">
    <property type="term" value="P:transmembrane transport"/>
    <property type="evidence" value="ECO:0007669"/>
    <property type="project" value="InterPro"/>
</dbReference>
<evidence type="ECO:0000256" key="8">
    <source>
        <dbReference type="ARBA" id="ARBA00023136"/>
    </source>
</evidence>
<dbReference type="Proteomes" id="UP001211907">
    <property type="component" value="Unassembled WGS sequence"/>
</dbReference>
<comment type="subcellular location">
    <subcellularLocation>
        <location evidence="1">Mitochondrion membrane</location>
        <topology evidence="1">Multi-pass membrane protein</topology>
    </subcellularLocation>
</comment>
<dbReference type="EMBL" id="JADGJH010000170">
    <property type="protein sequence ID" value="KAJ3135211.1"/>
    <property type="molecule type" value="Genomic_DNA"/>
</dbReference>
<keyword evidence="12" id="KW-1185">Reference proteome</keyword>
<feature type="repeat" description="Solcar" evidence="9">
    <location>
        <begin position="93"/>
        <end position="184"/>
    </location>
</feature>
<keyword evidence="8 9" id="KW-0472">Membrane</keyword>
<dbReference type="PRINTS" id="PR00926">
    <property type="entry name" value="MITOCARRIER"/>
</dbReference>
<keyword evidence="4 9" id="KW-0812">Transmembrane</keyword>
<dbReference type="InterPro" id="IPR023395">
    <property type="entry name" value="MCP_dom_sf"/>
</dbReference>
<keyword evidence="5" id="KW-0677">Repeat</keyword>
<dbReference type="PANTHER" id="PTHR45618">
    <property type="entry name" value="MITOCHONDRIAL DICARBOXYLATE CARRIER-RELATED"/>
    <property type="match status" value="1"/>
</dbReference>
<dbReference type="InterPro" id="IPR018108">
    <property type="entry name" value="MCP_transmembrane"/>
</dbReference>
<dbReference type="GO" id="GO:0031966">
    <property type="term" value="C:mitochondrial membrane"/>
    <property type="evidence" value="ECO:0007669"/>
    <property type="project" value="UniProtKB-SubCell"/>
</dbReference>
<comment type="caution">
    <text evidence="11">The sequence shown here is derived from an EMBL/GenBank/DDBJ whole genome shotgun (WGS) entry which is preliminary data.</text>
</comment>
<evidence type="ECO:0000256" key="4">
    <source>
        <dbReference type="ARBA" id="ARBA00022692"/>
    </source>
</evidence>
<name>A0AAD5T7S3_9FUNG</name>
<evidence type="ECO:0000256" key="6">
    <source>
        <dbReference type="ARBA" id="ARBA00022989"/>
    </source>
</evidence>
<feature type="repeat" description="Solcar" evidence="9">
    <location>
        <begin position="193"/>
        <end position="259"/>
    </location>
</feature>
<comment type="similarity">
    <text evidence="2 10">Belongs to the mitochondrial carrier (TC 2.A.29) family.</text>
</comment>
<dbReference type="InterPro" id="IPR050391">
    <property type="entry name" value="Mito_Metabolite_Transporter"/>
</dbReference>
<protein>
    <submittedName>
        <fullName evidence="11">Mitochondrial dicarboxylate transporter</fullName>
    </submittedName>
</protein>
<keyword evidence="6" id="KW-1133">Transmembrane helix</keyword>
<reference evidence="11" key="1">
    <citation type="submission" date="2020-05" db="EMBL/GenBank/DDBJ databases">
        <title>Phylogenomic resolution of chytrid fungi.</title>
        <authorList>
            <person name="Stajich J.E."/>
            <person name="Amses K."/>
            <person name="Simmons R."/>
            <person name="Seto K."/>
            <person name="Myers J."/>
            <person name="Bonds A."/>
            <person name="Quandt C.A."/>
            <person name="Barry K."/>
            <person name="Liu P."/>
            <person name="Grigoriev I."/>
            <person name="Longcore J.E."/>
            <person name="James T.Y."/>
        </authorList>
    </citation>
    <scope>NUCLEOTIDE SEQUENCE</scope>
    <source>
        <strain evidence="11">JEL0513</strain>
    </source>
</reference>
<evidence type="ECO:0000256" key="5">
    <source>
        <dbReference type="ARBA" id="ARBA00022737"/>
    </source>
</evidence>
<sequence>MAQSWWMGGVASALASVATHPLDSLKVRLQTAPTAISSGELIIAISKEDGGLLTLYKGVDAAILRQLTYSSARFAVYDQVKTLLMSSALLGSSPLLVRIFAATAGGIVGGIAGSPADLVNVRMQIDGKLPPTDRRNYANVISGIIAIVSKEGPFALFNGLSANILRAVLMTAGQIATFDTVKNEMIGSAGFSDSIFVQFIASIVGALVATTLCSPVDVVKSRLMSQSEKKKLYSGAIDAIQKISHNEGYSAFFNGWFDF</sequence>
<evidence type="ECO:0000256" key="7">
    <source>
        <dbReference type="ARBA" id="ARBA00023128"/>
    </source>
</evidence>
<keyword evidence="7" id="KW-0496">Mitochondrion</keyword>
<organism evidence="11 12">
    <name type="scientific">Physocladia obscura</name>
    <dbReference type="NCBI Taxonomy" id="109957"/>
    <lineage>
        <taxon>Eukaryota</taxon>
        <taxon>Fungi</taxon>
        <taxon>Fungi incertae sedis</taxon>
        <taxon>Chytridiomycota</taxon>
        <taxon>Chytridiomycota incertae sedis</taxon>
        <taxon>Chytridiomycetes</taxon>
        <taxon>Chytridiales</taxon>
        <taxon>Chytriomycetaceae</taxon>
        <taxon>Physocladia</taxon>
    </lineage>
</organism>
<feature type="repeat" description="Solcar" evidence="9">
    <location>
        <begin position="3"/>
        <end position="83"/>
    </location>
</feature>
<gene>
    <name evidence="11" type="primary">DIC1_2</name>
    <name evidence="11" type="ORF">HK100_002938</name>
</gene>
<evidence type="ECO:0000256" key="10">
    <source>
        <dbReference type="RuleBase" id="RU000488"/>
    </source>
</evidence>
<accession>A0AAD5T7S3</accession>
<dbReference type="Pfam" id="PF00153">
    <property type="entry name" value="Mito_carr"/>
    <property type="match status" value="3"/>
</dbReference>
<keyword evidence="3 10" id="KW-0813">Transport</keyword>
<evidence type="ECO:0000313" key="11">
    <source>
        <dbReference type="EMBL" id="KAJ3135211.1"/>
    </source>
</evidence>
<dbReference type="InterPro" id="IPR002067">
    <property type="entry name" value="MCP"/>
</dbReference>
<evidence type="ECO:0000256" key="3">
    <source>
        <dbReference type="ARBA" id="ARBA00022448"/>
    </source>
</evidence>
<dbReference type="PROSITE" id="PS50920">
    <property type="entry name" value="SOLCAR"/>
    <property type="match status" value="3"/>
</dbReference>
<evidence type="ECO:0000313" key="12">
    <source>
        <dbReference type="Proteomes" id="UP001211907"/>
    </source>
</evidence>